<feature type="binding site" evidence="2">
    <location>
        <position position="440"/>
    </location>
    <ligand>
        <name>substrate</name>
    </ligand>
</feature>
<dbReference type="GO" id="GO:0003697">
    <property type="term" value="F:single-stranded DNA binding"/>
    <property type="evidence" value="ECO:0007669"/>
    <property type="project" value="TreeGrafter"/>
</dbReference>
<dbReference type="GO" id="GO:0006281">
    <property type="term" value="P:DNA repair"/>
    <property type="evidence" value="ECO:0007669"/>
    <property type="project" value="InterPro"/>
</dbReference>
<proteinExistence type="predicted"/>
<dbReference type="Pfam" id="PF06087">
    <property type="entry name" value="Tyr-DNA_phospho"/>
    <property type="match status" value="1"/>
</dbReference>
<dbReference type="PANTHER" id="PTHR12415:SF4">
    <property type="entry name" value="TYROSYL-DNA PHOSPHODIESTERASE DOMAIN-CONTAINING PROTEIN"/>
    <property type="match status" value="1"/>
</dbReference>
<dbReference type="OrthoDB" id="47785at2759"/>
<sequence>MPGTLDLGALHRERQARQNKKRERSISPPPASRKAPKLETETISLPSGARLTSFTTTLATDQQSRKTSVAHAANEKLKTTTVKSHTAQDALTQPKRPGDIVFPHGVVKKTWAFGHERDGSDVKLEEVLEPQTLRIAVLSAFQWDMEWVMSKLKTPLNGGSTRCVFVMQAKEASLKAQMLADTQAQRAWLRLCFPPMEGQTNCMHSKLMLLFHANKLRVAIPTANLLNFDWGETGVMENSVFMIDLPRLSEGQKQNLTDFGKELLYFLDKQGVDQDIKDGMLNFDFSTTEQMGFVHSIGGISAGDHAQRSGLASLGRAVRQLDLKSEDVDIDFAASSIGSLKDAQLSLLHAAACGEDVFTHTAKTATAKATNFFNKASHNDHSIRDKVRIYFPTKETVQGSTAGAAGTICLSREWFEQMTFPRRCFRDYISTRAGLLSHNKILYVRSVSELKKKVAWAYVGSANVSESAWGKLVYSKKEKTWHVNCRNWECGVVLPVKVDAISDLSDLKVFDQVVRPPFLYPGSDYDRREPWYFKES</sequence>
<feature type="site" description="Interaction with DNA" evidence="3">
    <location>
        <position position="465"/>
    </location>
</feature>
<feature type="binding site" evidence="2">
    <location>
        <position position="206"/>
    </location>
    <ligand>
        <name>substrate</name>
    </ligand>
</feature>
<dbReference type="GO" id="GO:0017005">
    <property type="term" value="F:3'-tyrosyl-DNA phosphodiesterase activity"/>
    <property type="evidence" value="ECO:0007669"/>
    <property type="project" value="TreeGrafter"/>
</dbReference>
<organism evidence="5 6">
    <name type="scientific">Peltaster fructicola</name>
    <dbReference type="NCBI Taxonomy" id="286661"/>
    <lineage>
        <taxon>Eukaryota</taxon>
        <taxon>Fungi</taxon>
        <taxon>Dikarya</taxon>
        <taxon>Ascomycota</taxon>
        <taxon>Pezizomycotina</taxon>
        <taxon>Dothideomycetes</taxon>
        <taxon>Dothideomycetes incertae sedis</taxon>
        <taxon>Peltaster</taxon>
    </lineage>
</organism>
<dbReference type="GO" id="GO:0003690">
    <property type="term" value="F:double-stranded DNA binding"/>
    <property type="evidence" value="ECO:0007669"/>
    <property type="project" value="TreeGrafter"/>
</dbReference>
<keyword evidence="6" id="KW-1185">Reference proteome</keyword>
<dbReference type="InterPro" id="IPR010347">
    <property type="entry name" value="Tdp1"/>
</dbReference>
<feature type="active site" description="Proton donor/acceptor" evidence="1">
    <location>
        <position position="438"/>
    </location>
</feature>
<dbReference type="EMBL" id="CP051139">
    <property type="protein sequence ID" value="QIW95386.1"/>
    <property type="molecule type" value="Genomic_DNA"/>
</dbReference>
<protein>
    <recommendedName>
        <fullName evidence="7">PLD phosphodiesterase domain-containing protein</fullName>
    </recommendedName>
</protein>
<gene>
    <name evidence="5" type="ORF">AMS68_000904</name>
</gene>
<feature type="region of interest" description="Disordered" evidence="4">
    <location>
        <begin position="1"/>
        <end position="46"/>
    </location>
</feature>
<dbReference type="Gene3D" id="3.30.870.10">
    <property type="entry name" value="Endonuclease Chain A"/>
    <property type="match status" value="2"/>
</dbReference>
<evidence type="ECO:0000256" key="2">
    <source>
        <dbReference type="PIRSR" id="PIRSR610347-2"/>
    </source>
</evidence>
<dbReference type="CDD" id="cd09122">
    <property type="entry name" value="PLDc_Tdp1_1"/>
    <property type="match status" value="1"/>
</dbReference>
<dbReference type="GO" id="GO:0005634">
    <property type="term" value="C:nucleus"/>
    <property type="evidence" value="ECO:0007669"/>
    <property type="project" value="InterPro"/>
</dbReference>
<dbReference type="AlphaFoldDB" id="A0A6H0XKW9"/>
<name>A0A6H0XKW9_9PEZI</name>
<evidence type="ECO:0000256" key="1">
    <source>
        <dbReference type="PIRSR" id="PIRSR610347-1"/>
    </source>
</evidence>
<evidence type="ECO:0008006" key="7">
    <source>
        <dbReference type="Google" id="ProtNLM"/>
    </source>
</evidence>
<feature type="active site" description="Nucleophile" evidence="1">
    <location>
        <position position="204"/>
    </location>
</feature>
<reference evidence="5 6" key="1">
    <citation type="journal article" date="2016" name="Sci. Rep.">
        <title>Peltaster fructicola genome reveals evolution from an invasive phytopathogen to an ectophytic parasite.</title>
        <authorList>
            <person name="Xu C."/>
            <person name="Chen H."/>
            <person name="Gleason M.L."/>
            <person name="Xu J.R."/>
            <person name="Liu H."/>
            <person name="Zhang R."/>
            <person name="Sun G."/>
        </authorList>
    </citation>
    <scope>NUCLEOTIDE SEQUENCE [LARGE SCALE GENOMIC DNA]</scope>
    <source>
        <strain evidence="5 6">LNHT1506</strain>
    </source>
</reference>
<accession>A0A6H0XKW9</accession>
<evidence type="ECO:0000313" key="6">
    <source>
        <dbReference type="Proteomes" id="UP000503462"/>
    </source>
</evidence>
<dbReference type="PANTHER" id="PTHR12415">
    <property type="entry name" value="TYROSYL-DNA PHOSPHODIESTERASE 1"/>
    <property type="match status" value="1"/>
</dbReference>
<dbReference type="SUPFAM" id="SSF56024">
    <property type="entry name" value="Phospholipase D/nuclease"/>
    <property type="match status" value="2"/>
</dbReference>
<evidence type="ECO:0000313" key="5">
    <source>
        <dbReference type="EMBL" id="QIW95386.1"/>
    </source>
</evidence>
<dbReference type="Proteomes" id="UP000503462">
    <property type="component" value="Chromosome 1"/>
</dbReference>
<evidence type="ECO:0000256" key="4">
    <source>
        <dbReference type="SAM" id="MobiDB-lite"/>
    </source>
</evidence>
<evidence type="ECO:0000256" key="3">
    <source>
        <dbReference type="PIRSR" id="PIRSR610347-3"/>
    </source>
</evidence>